<accession>A0ACC1A8I5</accession>
<comment type="caution">
    <text evidence="1">The sequence shown here is derived from an EMBL/GenBank/DDBJ whole genome shotgun (WGS) entry which is preliminary data.</text>
</comment>
<proteinExistence type="predicted"/>
<reference evidence="2" key="1">
    <citation type="journal article" date="2023" name="G3 (Bethesda)">
        <title>Genome assembly and association tests identify interacting loci associated with vigor, precocity, and sex in interspecific pistachio rootstocks.</title>
        <authorList>
            <person name="Palmer W."/>
            <person name="Jacygrad E."/>
            <person name="Sagayaradj S."/>
            <person name="Cavanaugh K."/>
            <person name="Han R."/>
            <person name="Bertier L."/>
            <person name="Beede B."/>
            <person name="Kafkas S."/>
            <person name="Golino D."/>
            <person name="Preece J."/>
            <person name="Michelmore R."/>
        </authorList>
    </citation>
    <scope>NUCLEOTIDE SEQUENCE [LARGE SCALE GENOMIC DNA]</scope>
</reference>
<dbReference type="Proteomes" id="UP001164250">
    <property type="component" value="Chromosome 12"/>
</dbReference>
<gene>
    <name evidence="1" type="ORF">Patl1_11593</name>
</gene>
<evidence type="ECO:0000313" key="2">
    <source>
        <dbReference type="Proteomes" id="UP001164250"/>
    </source>
</evidence>
<organism evidence="1 2">
    <name type="scientific">Pistacia atlantica</name>
    <dbReference type="NCBI Taxonomy" id="434234"/>
    <lineage>
        <taxon>Eukaryota</taxon>
        <taxon>Viridiplantae</taxon>
        <taxon>Streptophyta</taxon>
        <taxon>Embryophyta</taxon>
        <taxon>Tracheophyta</taxon>
        <taxon>Spermatophyta</taxon>
        <taxon>Magnoliopsida</taxon>
        <taxon>eudicotyledons</taxon>
        <taxon>Gunneridae</taxon>
        <taxon>Pentapetalae</taxon>
        <taxon>rosids</taxon>
        <taxon>malvids</taxon>
        <taxon>Sapindales</taxon>
        <taxon>Anacardiaceae</taxon>
        <taxon>Pistacia</taxon>
    </lineage>
</organism>
<protein>
    <submittedName>
        <fullName evidence="1">Uncharacterized protein</fullName>
    </submittedName>
</protein>
<sequence length="118" mass="13285">MLSGALDTAMFPLSATFFIPTNDFPPNLYMDPFILAYHIVPQRLTFSDLCLLKPFSRLPTLLPTKSILVTNTSVLNFTLNDSVLSEPDFYLTSTISVHGVYNFLDYSVYGENYTPFLA</sequence>
<name>A0ACC1A8I5_9ROSI</name>
<evidence type="ECO:0000313" key="1">
    <source>
        <dbReference type="EMBL" id="KAJ0082597.1"/>
    </source>
</evidence>
<dbReference type="EMBL" id="CM047908">
    <property type="protein sequence ID" value="KAJ0082597.1"/>
    <property type="molecule type" value="Genomic_DNA"/>
</dbReference>
<keyword evidence="2" id="KW-1185">Reference proteome</keyword>